<dbReference type="PROSITE" id="PS50110">
    <property type="entry name" value="RESPONSE_REGULATORY"/>
    <property type="match status" value="1"/>
</dbReference>
<dbReference type="InterPro" id="IPR050595">
    <property type="entry name" value="Bact_response_regulator"/>
</dbReference>
<dbReference type="AlphaFoldDB" id="A0A1F7VEM4"/>
<sequence length="136" mass="15038">MKVLIIEDEKMLLMALEEEFRRNKCTVISAADGEQGWQVLSKYPSPDVIVLDLVLPKIDGLELMKSIKADEKLKTIPVVVLTNLSDENTIAAIVASGGTDYLVKADYTLKEVIEKILDIAKRPAFQKPGKLQGPIT</sequence>
<dbReference type="InterPro" id="IPR001789">
    <property type="entry name" value="Sig_transdc_resp-reg_receiver"/>
</dbReference>
<dbReference type="EMBL" id="MGER01000005">
    <property type="protein sequence ID" value="OGL88956.1"/>
    <property type="molecule type" value="Genomic_DNA"/>
</dbReference>
<name>A0A1F7VEM4_9BACT</name>
<feature type="modified residue" description="4-aspartylphosphate" evidence="2">
    <location>
        <position position="52"/>
    </location>
</feature>
<dbReference type="Proteomes" id="UP000178264">
    <property type="component" value="Unassembled WGS sequence"/>
</dbReference>
<dbReference type="GO" id="GO:0000160">
    <property type="term" value="P:phosphorelay signal transduction system"/>
    <property type="evidence" value="ECO:0007669"/>
    <property type="project" value="InterPro"/>
</dbReference>
<evidence type="ECO:0000313" key="4">
    <source>
        <dbReference type="EMBL" id="OGL88956.1"/>
    </source>
</evidence>
<feature type="domain" description="Response regulatory" evidence="3">
    <location>
        <begin position="2"/>
        <end position="119"/>
    </location>
</feature>
<accession>A0A1F7VEM4</accession>
<keyword evidence="1 2" id="KW-0597">Phosphoprotein</keyword>
<proteinExistence type="predicted"/>
<dbReference type="PANTHER" id="PTHR44591">
    <property type="entry name" value="STRESS RESPONSE REGULATOR PROTEIN 1"/>
    <property type="match status" value="1"/>
</dbReference>
<dbReference type="InterPro" id="IPR011006">
    <property type="entry name" value="CheY-like_superfamily"/>
</dbReference>
<dbReference type="SMART" id="SM00448">
    <property type="entry name" value="REC"/>
    <property type="match status" value="1"/>
</dbReference>
<evidence type="ECO:0000259" key="3">
    <source>
        <dbReference type="PROSITE" id="PS50110"/>
    </source>
</evidence>
<dbReference type="PANTHER" id="PTHR44591:SF3">
    <property type="entry name" value="RESPONSE REGULATORY DOMAIN-CONTAINING PROTEIN"/>
    <property type="match status" value="1"/>
</dbReference>
<evidence type="ECO:0000313" key="5">
    <source>
        <dbReference type="Proteomes" id="UP000178264"/>
    </source>
</evidence>
<evidence type="ECO:0000256" key="1">
    <source>
        <dbReference type="ARBA" id="ARBA00022553"/>
    </source>
</evidence>
<dbReference type="Gene3D" id="3.40.50.2300">
    <property type="match status" value="1"/>
</dbReference>
<dbReference type="Pfam" id="PF00072">
    <property type="entry name" value="Response_reg"/>
    <property type="match status" value="1"/>
</dbReference>
<evidence type="ECO:0000256" key="2">
    <source>
        <dbReference type="PROSITE-ProRule" id="PRU00169"/>
    </source>
</evidence>
<protein>
    <recommendedName>
        <fullName evidence="3">Response regulatory domain-containing protein</fullName>
    </recommendedName>
</protein>
<dbReference type="SUPFAM" id="SSF52172">
    <property type="entry name" value="CheY-like"/>
    <property type="match status" value="1"/>
</dbReference>
<gene>
    <name evidence="4" type="ORF">A3I42_00780</name>
</gene>
<reference evidence="4 5" key="1">
    <citation type="journal article" date="2016" name="Nat. Commun.">
        <title>Thousands of microbial genomes shed light on interconnected biogeochemical processes in an aquifer system.</title>
        <authorList>
            <person name="Anantharaman K."/>
            <person name="Brown C.T."/>
            <person name="Hug L.A."/>
            <person name="Sharon I."/>
            <person name="Castelle C.J."/>
            <person name="Probst A.J."/>
            <person name="Thomas B.C."/>
            <person name="Singh A."/>
            <person name="Wilkins M.J."/>
            <person name="Karaoz U."/>
            <person name="Brodie E.L."/>
            <person name="Williams K.H."/>
            <person name="Hubbard S.S."/>
            <person name="Banfield J.F."/>
        </authorList>
    </citation>
    <scope>NUCLEOTIDE SEQUENCE [LARGE SCALE GENOMIC DNA]</scope>
</reference>
<comment type="caution">
    <text evidence="4">The sequence shown here is derived from an EMBL/GenBank/DDBJ whole genome shotgun (WGS) entry which is preliminary data.</text>
</comment>
<organism evidence="4 5">
    <name type="scientific">Candidatus Uhrbacteria bacterium RIFCSPLOWO2_02_FULL_49_11</name>
    <dbReference type="NCBI Taxonomy" id="1802409"/>
    <lineage>
        <taxon>Bacteria</taxon>
        <taxon>Candidatus Uhriibacteriota</taxon>
    </lineage>
</organism>